<keyword evidence="3" id="KW-0203">Cytokinin biosynthesis</keyword>
<dbReference type="EMBL" id="JAXQNO010000006">
    <property type="protein sequence ID" value="KAK4796679.1"/>
    <property type="molecule type" value="Genomic_DNA"/>
</dbReference>
<dbReference type="AlphaFoldDB" id="A0AAN7M330"/>
<evidence type="ECO:0000256" key="6">
    <source>
        <dbReference type="ARBA" id="ARBA00024199"/>
    </source>
</evidence>
<name>A0AAN7M330_TRANT</name>
<evidence type="ECO:0000256" key="4">
    <source>
        <dbReference type="ARBA" id="ARBA00022864"/>
    </source>
</evidence>
<dbReference type="GO" id="GO:0005737">
    <property type="term" value="C:cytoplasm"/>
    <property type="evidence" value="ECO:0007669"/>
    <property type="project" value="UniProtKB-SubCell"/>
</dbReference>
<evidence type="ECO:0000256" key="7">
    <source>
        <dbReference type="SAM" id="MobiDB-lite"/>
    </source>
</evidence>
<feature type="region of interest" description="Disordered" evidence="7">
    <location>
        <begin position="89"/>
        <end position="153"/>
    </location>
</feature>
<dbReference type="PANTHER" id="PTHR33347">
    <property type="entry name" value="OSJNBA0091C07.3 PROTEIN"/>
    <property type="match status" value="1"/>
</dbReference>
<evidence type="ECO:0000256" key="3">
    <source>
        <dbReference type="ARBA" id="ARBA00022712"/>
    </source>
</evidence>
<dbReference type="GO" id="GO:0009736">
    <property type="term" value="P:cytokinin-activated signaling pathway"/>
    <property type="evidence" value="ECO:0007669"/>
    <property type="project" value="UniProtKB-KW"/>
</dbReference>
<evidence type="ECO:0000256" key="2">
    <source>
        <dbReference type="ARBA" id="ARBA00022490"/>
    </source>
</evidence>
<protein>
    <submittedName>
        <fullName evidence="8">Uncharacterized protein</fullName>
    </submittedName>
</protein>
<feature type="compositionally biased region" description="Basic and acidic residues" evidence="7">
    <location>
        <begin position="91"/>
        <end position="104"/>
    </location>
</feature>
<comment type="caution">
    <text evidence="8">The sequence shown here is derived from an EMBL/GenBank/DDBJ whole genome shotgun (WGS) entry which is preliminary data.</text>
</comment>
<evidence type="ECO:0000313" key="9">
    <source>
        <dbReference type="Proteomes" id="UP001346149"/>
    </source>
</evidence>
<dbReference type="Proteomes" id="UP001346149">
    <property type="component" value="Unassembled WGS sequence"/>
</dbReference>
<keyword evidence="4" id="KW-0932">Cytokinin signaling pathway</keyword>
<feature type="region of interest" description="Disordered" evidence="7">
    <location>
        <begin position="26"/>
        <end position="73"/>
    </location>
</feature>
<evidence type="ECO:0000256" key="1">
    <source>
        <dbReference type="ARBA" id="ARBA00004496"/>
    </source>
</evidence>
<feature type="compositionally biased region" description="Polar residues" evidence="7">
    <location>
        <begin position="114"/>
        <end position="143"/>
    </location>
</feature>
<dbReference type="PANTHER" id="PTHR33347:SF34">
    <property type="entry name" value="PROTEIN SOB FIVE-LIKE 6"/>
    <property type="match status" value="1"/>
</dbReference>
<keyword evidence="2" id="KW-0963">Cytoplasm</keyword>
<keyword evidence="5" id="KW-0539">Nucleus</keyword>
<comment type="subcellular location">
    <subcellularLocation>
        <location evidence="1">Cytoplasm</location>
    </subcellularLocation>
</comment>
<comment type="similarity">
    <text evidence="6">Belongs to the SOFL plant protein family.</text>
</comment>
<dbReference type="InterPro" id="IPR044670">
    <property type="entry name" value="SOFL"/>
</dbReference>
<dbReference type="GO" id="GO:0009691">
    <property type="term" value="P:cytokinin biosynthetic process"/>
    <property type="evidence" value="ECO:0007669"/>
    <property type="project" value="UniProtKB-KW"/>
</dbReference>
<evidence type="ECO:0000313" key="8">
    <source>
        <dbReference type="EMBL" id="KAK4796679.1"/>
    </source>
</evidence>
<proteinExistence type="inferred from homology"/>
<sequence length="153" mass="16712">MSIRSNSGCSARQESGWTLYLDESSASAARTKRKSGFLGGVVEGQVEDEEEENLSMVSDASSGPPHYKPQDFNESEFYSSFTASSCAYSKTRAEEKKKQKEKCAKGNNGGRGRSTASSLPWKSEYSNYSDDSRNNTAESSATRKTGRSKGSRK</sequence>
<evidence type="ECO:0000256" key="5">
    <source>
        <dbReference type="ARBA" id="ARBA00023242"/>
    </source>
</evidence>
<keyword evidence="9" id="KW-1185">Reference proteome</keyword>
<gene>
    <name evidence="8" type="ORF">SAY86_029005</name>
</gene>
<accession>A0AAN7M330</accession>
<reference evidence="8 9" key="1">
    <citation type="journal article" date="2023" name="Hortic Res">
        <title>Pangenome of water caltrop reveals structural variations and asymmetric subgenome divergence after allopolyploidization.</title>
        <authorList>
            <person name="Zhang X."/>
            <person name="Chen Y."/>
            <person name="Wang L."/>
            <person name="Yuan Y."/>
            <person name="Fang M."/>
            <person name="Shi L."/>
            <person name="Lu R."/>
            <person name="Comes H.P."/>
            <person name="Ma Y."/>
            <person name="Chen Y."/>
            <person name="Huang G."/>
            <person name="Zhou Y."/>
            <person name="Zheng Z."/>
            <person name="Qiu Y."/>
        </authorList>
    </citation>
    <scope>NUCLEOTIDE SEQUENCE [LARGE SCALE GENOMIC DNA]</scope>
    <source>
        <strain evidence="8">F231</strain>
    </source>
</reference>
<organism evidence="8 9">
    <name type="scientific">Trapa natans</name>
    <name type="common">Water chestnut</name>
    <dbReference type="NCBI Taxonomy" id="22666"/>
    <lineage>
        <taxon>Eukaryota</taxon>
        <taxon>Viridiplantae</taxon>
        <taxon>Streptophyta</taxon>
        <taxon>Embryophyta</taxon>
        <taxon>Tracheophyta</taxon>
        <taxon>Spermatophyta</taxon>
        <taxon>Magnoliopsida</taxon>
        <taxon>eudicotyledons</taxon>
        <taxon>Gunneridae</taxon>
        <taxon>Pentapetalae</taxon>
        <taxon>rosids</taxon>
        <taxon>malvids</taxon>
        <taxon>Myrtales</taxon>
        <taxon>Lythraceae</taxon>
        <taxon>Trapa</taxon>
    </lineage>
</organism>
<feature type="compositionally biased region" description="Basic residues" evidence="7">
    <location>
        <begin position="144"/>
        <end position="153"/>
    </location>
</feature>